<evidence type="ECO:0000313" key="1">
    <source>
        <dbReference type="EMBL" id="MBB5513431.1"/>
    </source>
</evidence>
<gene>
    <name evidence="1" type="ORF">HD598_002118</name>
</gene>
<proteinExistence type="predicted"/>
<sequence length="149" mass="17105">MHRGVGTLKGKEVIEKQILLSDARVSDRIRREYEVFGVEMTATGIVQHVDSEKVYVGNSEDDSLRWFFDDYAEATTFYLVHRPAPPLPTEPGSRIKVTKIIFDTGEWLARLGANGTWSLFDLTREADVLWAAPHHIEEWHHIEIFEVTP</sequence>
<organism evidence="1 2">
    <name type="scientific">Neomicrococcus aestuarii</name>
    <dbReference type="NCBI Taxonomy" id="556325"/>
    <lineage>
        <taxon>Bacteria</taxon>
        <taxon>Bacillati</taxon>
        <taxon>Actinomycetota</taxon>
        <taxon>Actinomycetes</taxon>
        <taxon>Micrococcales</taxon>
        <taxon>Micrococcaceae</taxon>
        <taxon>Neomicrococcus</taxon>
    </lineage>
</organism>
<accession>A0A7W8TV40</accession>
<dbReference type="Proteomes" id="UP000580797">
    <property type="component" value="Unassembled WGS sequence"/>
</dbReference>
<evidence type="ECO:0000313" key="2">
    <source>
        <dbReference type="Proteomes" id="UP000580797"/>
    </source>
</evidence>
<protein>
    <submittedName>
        <fullName evidence="1">Uncharacterized protein</fullName>
    </submittedName>
</protein>
<dbReference type="RefSeq" id="WP_183665731.1">
    <property type="nucleotide sequence ID" value="NZ_BAAARH010000002.1"/>
</dbReference>
<dbReference type="AlphaFoldDB" id="A0A7W8TV40"/>
<name>A0A7W8TV40_9MICC</name>
<dbReference type="EMBL" id="JACHDR010000001">
    <property type="protein sequence ID" value="MBB5513431.1"/>
    <property type="molecule type" value="Genomic_DNA"/>
</dbReference>
<reference evidence="1 2" key="1">
    <citation type="submission" date="2020-08" db="EMBL/GenBank/DDBJ databases">
        <title>Sequencing the genomes of 1000 actinobacteria strains.</title>
        <authorList>
            <person name="Klenk H.-P."/>
        </authorList>
    </citation>
    <scope>NUCLEOTIDE SEQUENCE [LARGE SCALE GENOMIC DNA]</scope>
    <source>
        <strain evidence="1 2">DSM 105783</strain>
    </source>
</reference>
<comment type="caution">
    <text evidence="1">The sequence shown here is derived from an EMBL/GenBank/DDBJ whole genome shotgun (WGS) entry which is preliminary data.</text>
</comment>